<dbReference type="PANTHER" id="PTHR32463:SF0">
    <property type="entry name" value="L-FUCOSE KINASE"/>
    <property type="match status" value="1"/>
</dbReference>
<keyword evidence="3 8" id="KW-0418">Kinase</keyword>
<sequence length="352" mass="37628">MTFVCRARAPLRLGLAGGGTDVSPYCDTYGGAVLNVTIGRYAYASIASRKKGEGVSFRSLDLDESEVMPDTELPSVNEGLVLHRAAYRVMMEKYRDGKALPLEITTHVDSPMGSGLGSSSALVVAIIEALREALSVPLGEYDVAHLAFHVEREVAALDGGRQDQFAATFGGVNYMEFGAKNQVIVNPLRVSRQIWNELESSLVLAFSGISRSSAKIISHQAKAATKDASKSLEAMHQLRADALDMKNTLLTGDLRSMASILQHSWEAKKRTSDLISNAQLNGLYDSAISAGAMAGKISGAGGGGFMFFLVDPMNRGRVMSTLSEAGCQVSGCHMVSTGAESWRLPQPVSFNN</sequence>
<proteinExistence type="inferred from homology"/>
<evidence type="ECO:0000259" key="7">
    <source>
        <dbReference type="Pfam" id="PF08544"/>
    </source>
</evidence>
<dbReference type="InterPro" id="IPR001174">
    <property type="entry name" value="HddA/FKP"/>
</dbReference>
<evidence type="ECO:0000313" key="9">
    <source>
        <dbReference type="Proteomes" id="UP000243978"/>
    </source>
</evidence>
<dbReference type="Pfam" id="PF00288">
    <property type="entry name" value="GHMP_kinases_N"/>
    <property type="match status" value="1"/>
</dbReference>
<dbReference type="SUPFAM" id="SSF55060">
    <property type="entry name" value="GHMP Kinase, C-terminal domain"/>
    <property type="match status" value="1"/>
</dbReference>
<dbReference type="GO" id="GO:0005524">
    <property type="term" value="F:ATP binding"/>
    <property type="evidence" value="ECO:0007669"/>
    <property type="project" value="UniProtKB-KW"/>
</dbReference>
<accession>A0A2T6BNW0</accession>
<comment type="similarity">
    <text evidence="5">Belongs to the GHMP kinase family.</text>
</comment>
<evidence type="ECO:0000256" key="2">
    <source>
        <dbReference type="ARBA" id="ARBA00022741"/>
    </source>
</evidence>
<dbReference type="InterPro" id="IPR036554">
    <property type="entry name" value="GHMP_kinase_C_sf"/>
</dbReference>
<dbReference type="InterPro" id="IPR052203">
    <property type="entry name" value="GHMP_Kinase-Related"/>
</dbReference>
<evidence type="ECO:0000259" key="6">
    <source>
        <dbReference type="Pfam" id="PF00288"/>
    </source>
</evidence>
<dbReference type="Proteomes" id="UP000243978">
    <property type="component" value="Unassembled WGS sequence"/>
</dbReference>
<dbReference type="InterPro" id="IPR020568">
    <property type="entry name" value="Ribosomal_Su5_D2-typ_SF"/>
</dbReference>
<dbReference type="AlphaFoldDB" id="A0A2T6BNW0"/>
<dbReference type="PANTHER" id="PTHR32463">
    <property type="entry name" value="L-FUCOSE KINASE"/>
    <property type="match status" value="1"/>
</dbReference>
<dbReference type="RefSeq" id="WP_107845812.1">
    <property type="nucleotide sequence ID" value="NZ_QBKS01000001.1"/>
</dbReference>
<dbReference type="InterPro" id="IPR006204">
    <property type="entry name" value="GHMP_kinase_N_dom"/>
</dbReference>
<reference evidence="8 9" key="1">
    <citation type="submission" date="2018-04" db="EMBL/GenBank/DDBJ databases">
        <title>Genomic Encyclopedia of Archaeal and Bacterial Type Strains, Phase II (KMG-II): from individual species to whole genera.</title>
        <authorList>
            <person name="Goeker M."/>
        </authorList>
    </citation>
    <scope>NUCLEOTIDE SEQUENCE [LARGE SCALE GENOMIC DNA]</scope>
    <source>
        <strain evidence="8 9">DSM 100977</strain>
    </source>
</reference>
<organism evidence="8 9">
    <name type="scientific">Litoreibacter ponti</name>
    <dbReference type="NCBI Taxonomy" id="1510457"/>
    <lineage>
        <taxon>Bacteria</taxon>
        <taxon>Pseudomonadati</taxon>
        <taxon>Pseudomonadota</taxon>
        <taxon>Alphaproteobacteria</taxon>
        <taxon>Rhodobacterales</taxon>
        <taxon>Roseobacteraceae</taxon>
        <taxon>Litoreibacter</taxon>
    </lineage>
</organism>
<name>A0A2T6BNW0_9RHOB</name>
<gene>
    <name evidence="8" type="ORF">C8N43_2407</name>
</gene>
<dbReference type="PIRSF" id="PIRSF036406">
    <property type="entry name" value="Hept_kin"/>
    <property type="match status" value="1"/>
</dbReference>
<dbReference type="Gene3D" id="3.30.230.120">
    <property type="match status" value="1"/>
</dbReference>
<dbReference type="GO" id="GO:0050201">
    <property type="term" value="F:fucokinase activity"/>
    <property type="evidence" value="ECO:0007669"/>
    <property type="project" value="TreeGrafter"/>
</dbReference>
<feature type="domain" description="GHMP kinase C-terminal" evidence="7">
    <location>
        <begin position="249"/>
        <end position="325"/>
    </location>
</feature>
<evidence type="ECO:0000256" key="4">
    <source>
        <dbReference type="ARBA" id="ARBA00022840"/>
    </source>
</evidence>
<evidence type="ECO:0000256" key="3">
    <source>
        <dbReference type="ARBA" id="ARBA00022777"/>
    </source>
</evidence>
<keyword evidence="1" id="KW-0808">Transferase</keyword>
<comment type="caution">
    <text evidence="8">The sequence shown here is derived from an EMBL/GenBank/DDBJ whole genome shotgun (WGS) entry which is preliminary data.</text>
</comment>
<evidence type="ECO:0000313" key="8">
    <source>
        <dbReference type="EMBL" id="PTX57736.1"/>
    </source>
</evidence>
<feature type="domain" description="GHMP kinase N-terminal" evidence="6">
    <location>
        <begin position="85"/>
        <end position="171"/>
    </location>
</feature>
<dbReference type="EMBL" id="QBKS01000001">
    <property type="protein sequence ID" value="PTX57736.1"/>
    <property type="molecule type" value="Genomic_DNA"/>
</dbReference>
<dbReference type="InterPro" id="IPR014606">
    <property type="entry name" value="Heptose_7-P_kinase"/>
</dbReference>
<evidence type="ECO:0000256" key="5">
    <source>
        <dbReference type="ARBA" id="ARBA00038121"/>
    </source>
</evidence>
<dbReference type="OrthoDB" id="9812992at2"/>
<dbReference type="SUPFAM" id="SSF54211">
    <property type="entry name" value="Ribosomal protein S5 domain 2-like"/>
    <property type="match status" value="1"/>
</dbReference>
<keyword evidence="4" id="KW-0067">ATP-binding</keyword>
<dbReference type="Pfam" id="PF08544">
    <property type="entry name" value="GHMP_kinases_C"/>
    <property type="match status" value="1"/>
</dbReference>
<dbReference type="GO" id="GO:0042352">
    <property type="term" value="P:GDP-L-fucose salvage"/>
    <property type="evidence" value="ECO:0007669"/>
    <property type="project" value="TreeGrafter"/>
</dbReference>
<keyword evidence="9" id="KW-1185">Reference proteome</keyword>
<keyword evidence="2" id="KW-0547">Nucleotide-binding</keyword>
<dbReference type="PRINTS" id="PR00960">
    <property type="entry name" value="LMBPPROTEIN"/>
</dbReference>
<evidence type="ECO:0000256" key="1">
    <source>
        <dbReference type="ARBA" id="ARBA00022679"/>
    </source>
</evidence>
<protein>
    <submittedName>
        <fullName evidence="8">D-glycero-alpha-D-manno-heptose-7-phosphate kinase</fullName>
    </submittedName>
</protein>
<dbReference type="InterPro" id="IPR013750">
    <property type="entry name" value="GHMP_kinase_C_dom"/>
</dbReference>